<evidence type="ECO:0000313" key="2">
    <source>
        <dbReference type="EMBL" id="GBO33312.1"/>
    </source>
</evidence>
<reference evidence="2 3" key="1">
    <citation type="journal article" date="2019" name="Sci. Rep.">
        <title>Orb-weaving spider Araneus ventricosus genome elucidates the spidroin gene catalogue.</title>
        <authorList>
            <person name="Kono N."/>
            <person name="Nakamura H."/>
            <person name="Ohtoshi R."/>
            <person name="Moran D.A.P."/>
            <person name="Shinohara A."/>
            <person name="Yoshida Y."/>
            <person name="Fujiwara M."/>
            <person name="Mori M."/>
            <person name="Tomita M."/>
            <person name="Arakawa K."/>
        </authorList>
    </citation>
    <scope>NUCLEOTIDE SEQUENCE [LARGE SCALE GENOMIC DNA]</scope>
</reference>
<gene>
    <name evidence="2" type="ORF">AVEN_123606_1</name>
</gene>
<accession>A0A4Y2W8H2</accession>
<evidence type="ECO:0000313" key="3">
    <source>
        <dbReference type="Proteomes" id="UP000499080"/>
    </source>
</evidence>
<dbReference type="GO" id="GO:0003950">
    <property type="term" value="F:NAD+ poly-ADP-ribosyltransferase activity"/>
    <property type="evidence" value="ECO:0007669"/>
    <property type="project" value="InterPro"/>
</dbReference>
<comment type="caution">
    <text evidence="2">The sequence shown here is derived from an EMBL/GenBank/DDBJ whole genome shotgun (WGS) entry which is preliminary data.</text>
</comment>
<dbReference type="PROSITE" id="PS51060">
    <property type="entry name" value="PARP_ALPHA_HD"/>
    <property type="match status" value="1"/>
</dbReference>
<organism evidence="2 3">
    <name type="scientific">Araneus ventricosus</name>
    <name type="common">Orbweaver spider</name>
    <name type="synonym">Epeira ventricosa</name>
    <dbReference type="NCBI Taxonomy" id="182803"/>
    <lineage>
        <taxon>Eukaryota</taxon>
        <taxon>Metazoa</taxon>
        <taxon>Ecdysozoa</taxon>
        <taxon>Arthropoda</taxon>
        <taxon>Chelicerata</taxon>
        <taxon>Arachnida</taxon>
        <taxon>Araneae</taxon>
        <taxon>Araneomorphae</taxon>
        <taxon>Entelegynae</taxon>
        <taxon>Araneoidea</taxon>
        <taxon>Araneidae</taxon>
        <taxon>Araneus</taxon>
    </lineage>
</organism>
<dbReference type="Proteomes" id="UP000499080">
    <property type="component" value="Unassembled WGS sequence"/>
</dbReference>
<protein>
    <recommendedName>
        <fullName evidence="1">PARP alpha-helical domain-containing protein</fullName>
    </recommendedName>
</protein>
<keyword evidence="3" id="KW-1185">Reference proteome</keyword>
<dbReference type="EMBL" id="BGPR01056874">
    <property type="protein sequence ID" value="GBO33312.1"/>
    <property type="molecule type" value="Genomic_DNA"/>
</dbReference>
<dbReference type="OrthoDB" id="429950at2759"/>
<dbReference type="AlphaFoldDB" id="A0A4Y2W8H2"/>
<dbReference type="InterPro" id="IPR036616">
    <property type="entry name" value="Poly(ADP-ribose)pol_reg_dom_sf"/>
</dbReference>
<dbReference type="SUPFAM" id="SSF47587">
    <property type="entry name" value="Domain of poly(ADP-ribose) polymerase"/>
    <property type="match status" value="1"/>
</dbReference>
<dbReference type="InterPro" id="IPR004102">
    <property type="entry name" value="Poly(ADP-ribose)pol_reg_dom"/>
</dbReference>
<feature type="domain" description="PARP alpha-helical" evidence="1">
    <location>
        <begin position="1"/>
        <end position="120"/>
    </location>
</feature>
<dbReference type="Pfam" id="PF02877">
    <property type="entry name" value="PARP_reg"/>
    <property type="match status" value="1"/>
</dbReference>
<sequence length="207" mass="23539">MDVLTIEDTLQDLGVDSTYDVLPFGALSVETLTAAEKVLKDIGDVIAEKDNLRQNAKSQDKFAELMHKIVNLSEEFYQLLPVYGYQYEKLCPLFSEPDVHSKLKLINNLLHIGLSSQLFLGASLKSAGKSQKSDRQNVEVQSIYAVHIPETVRAFKLKLSNHSFCGWNTSNMLSSCLRIEVSPLECKMNCYLLERYVLSLWYHFLEI</sequence>
<name>A0A4Y2W8H2_ARAVE</name>
<evidence type="ECO:0000259" key="1">
    <source>
        <dbReference type="PROSITE" id="PS51060"/>
    </source>
</evidence>
<proteinExistence type="predicted"/>
<dbReference type="Gene3D" id="1.20.142.10">
    <property type="entry name" value="Poly(ADP-ribose) polymerase, regulatory domain"/>
    <property type="match status" value="1"/>
</dbReference>